<dbReference type="InterPro" id="IPR003660">
    <property type="entry name" value="HAMP_dom"/>
</dbReference>
<accession>A0A1W6B9Z5</accession>
<evidence type="ECO:0000256" key="1">
    <source>
        <dbReference type="ARBA" id="ARBA00004651"/>
    </source>
</evidence>
<feature type="region of interest" description="Disordered" evidence="10">
    <location>
        <begin position="396"/>
        <end position="415"/>
    </location>
</feature>
<dbReference type="InterPro" id="IPR051310">
    <property type="entry name" value="MCP_chemotaxis"/>
</dbReference>
<dbReference type="PROSITE" id="PS50885">
    <property type="entry name" value="HAMP"/>
    <property type="match status" value="1"/>
</dbReference>
<keyword evidence="7 9" id="KW-0807">Transducer</keyword>
<dbReference type="PROSITE" id="PS50111">
    <property type="entry name" value="CHEMOTAXIS_TRANSDUC_2"/>
    <property type="match status" value="1"/>
</dbReference>
<dbReference type="Gene3D" id="3.30.450.20">
    <property type="entry name" value="PAS domain"/>
    <property type="match status" value="2"/>
</dbReference>
<dbReference type="CDD" id="cd06225">
    <property type="entry name" value="HAMP"/>
    <property type="match status" value="1"/>
</dbReference>
<evidence type="ECO:0000259" key="13">
    <source>
        <dbReference type="PROSITE" id="PS50885"/>
    </source>
</evidence>
<dbReference type="AlphaFoldDB" id="A0A1W6B9Z5"/>
<dbReference type="SMART" id="SM00283">
    <property type="entry name" value="MA"/>
    <property type="match status" value="1"/>
</dbReference>
<dbReference type="GO" id="GO:0007165">
    <property type="term" value="P:signal transduction"/>
    <property type="evidence" value="ECO:0007669"/>
    <property type="project" value="UniProtKB-KW"/>
</dbReference>
<feature type="compositionally biased region" description="Low complexity" evidence="10">
    <location>
        <begin position="397"/>
        <end position="413"/>
    </location>
</feature>
<protein>
    <submittedName>
        <fullName evidence="14">Chemotaxis protein</fullName>
    </submittedName>
</protein>
<dbReference type="GO" id="GO:0006935">
    <property type="term" value="P:chemotaxis"/>
    <property type="evidence" value="ECO:0007669"/>
    <property type="project" value="UniProtKB-KW"/>
</dbReference>
<evidence type="ECO:0000256" key="11">
    <source>
        <dbReference type="SAM" id="Phobius"/>
    </source>
</evidence>
<dbReference type="Pfam" id="PF00015">
    <property type="entry name" value="MCPsignal"/>
    <property type="match status" value="1"/>
</dbReference>
<keyword evidence="5 11" id="KW-1133">Transmembrane helix</keyword>
<keyword evidence="2" id="KW-1003">Cell membrane</keyword>
<organism evidence="14 15">
    <name type="scientific">Pantoea alhagi</name>
    <dbReference type="NCBI Taxonomy" id="1891675"/>
    <lineage>
        <taxon>Bacteria</taxon>
        <taxon>Pseudomonadati</taxon>
        <taxon>Pseudomonadota</taxon>
        <taxon>Gammaproteobacteria</taxon>
        <taxon>Enterobacterales</taxon>
        <taxon>Erwiniaceae</taxon>
        <taxon>Pantoea</taxon>
    </lineage>
</organism>
<feature type="domain" description="HAMP" evidence="13">
    <location>
        <begin position="292"/>
        <end position="346"/>
    </location>
</feature>
<dbReference type="RefSeq" id="WP_085071889.1">
    <property type="nucleotide sequence ID" value="NZ_CP019706.1"/>
</dbReference>
<dbReference type="Gene3D" id="1.10.287.950">
    <property type="entry name" value="Methyl-accepting chemotaxis protein"/>
    <property type="match status" value="1"/>
</dbReference>
<dbReference type="Proteomes" id="UP000192900">
    <property type="component" value="Chromosome"/>
</dbReference>
<comment type="subcellular location">
    <subcellularLocation>
        <location evidence="1">Cell membrane</location>
        <topology evidence="1">Multi-pass membrane protein</topology>
    </subcellularLocation>
</comment>
<dbReference type="EMBL" id="CP019706">
    <property type="protein sequence ID" value="ARJ43843.1"/>
    <property type="molecule type" value="Genomic_DNA"/>
</dbReference>
<evidence type="ECO:0000256" key="3">
    <source>
        <dbReference type="ARBA" id="ARBA00022500"/>
    </source>
</evidence>
<proteinExistence type="inferred from homology"/>
<dbReference type="KEGG" id="palh:B1H58_18505"/>
<reference evidence="14 15" key="1">
    <citation type="submission" date="2017-02" db="EMBL/GenBank/DDBJ databases">
        <title>Complete genome sequence of the drought resistance-promoting endophyte Pantoea alhagi LTYR-11Z.</title>
        <authorList>
            <person name="Zhang L."/>
        </authorList>
    </citation>
    <scope>NUCLEOTIDE SEQUENCE [LARGE SCALE GENOMIC DNA]</scope>
    <source>
        <strain evidence="14 15">LTYR-11Z</strain>
    </source>
</reference>
<dbReference type="GO" id="GO:0005886">
    <property type="term" value="C:plasma membrane"/>
    <property type="evidence" value="ECO:0007669"/>
    <property type="project" value="UniProtKB-SubCell"/>
</dbReference>
<evidence type="ECO:0000256" key="10">
    <source>
        <dbReference type="SAM" id="MobiDB-lite"/>
    </source>
</evidence>
<dbReference type="SUPFAM" id="SSF103190">
    <property type="entry name" value="Sensory domain-like"/>
    <property type="match status" value="1"/>
</dbReference>
<evidence type="ECO:0000256" key="5">
    <source>
        <dbReference type="ARBA" id="ARBA00022989"/>
    </source>
</evidence>
<evidence type="ECO:0000256" key="8">
    <source>
        <dbReference type="ARBA" id="ARBA00029447"/>
    </source>
</evidence>
<evidence type="ECO:0000256" key="4">
    <source>
        <dbReference type="ARBA" id="ARBA00022692"/>
    </source>
</evidence>
<name>A0A1W6B9Z5_9GAMM</name>
<dbReference type="InterPro" id="IPR004089">
    <property type="entry name" value="MCPsignal_dom"/>
</dbReference>
<evidence type="ECO:0000256" key="7">
    <source>
        <dbReference type="ARBA" id="ARBA00023224"/>
    </source>
</evidence>
<evidence type="ECO:0000256" key="9">
    <source>
        <dbReference type="PROSITE-ProRule" id="PRU00284"/>
    </source>
</evidence>
<evidence type="ECO:0000313" key="14">
    <source>
        <dbReference type="EMBL" id="ARJ43843.1"/>
    </source>
</evidence>
<evidence type="ECO:0000256" key="6">
    <source>
        <dbReference type="ARBA" id="ARBA00023136"/>
    </source>
</evidence>
<dbReference type="SMART" id="SM00304">
    <property type="entry name" value="HAMP"/>
    <property type="match status" value="1"/>
</dbReference>
<sequence length="595" mass="61790">MLSSIRARIVAITTACVVVALLINATLNYLVTEKYNQQAITSTLEAVADSHNAAIAEWVNSKSTMIASLQPVALEADPVPAFRQVAAAGGFTNVYAGYASKIAKFSDATGIPPDFDPTGRPWYLQAQAAGKPIVTPPYVDITSGKLVVAFAIPVIENGTLQAVLSGDVAMDSVVANVGSIHPTPASSGLLIDKNGMIVTTSDADMALKPVKNLLPDLDVPALLHSDTPVAAQLSGVDKLLLAKPVSGTDWYLVVALDRAEAYAGMHSLLSASAVSLILLVLVAALVIGLLIGALMRRLLSIRDAMHAISSGDNDLTQRLPVNGNDEVSQIASAFNAFTDKLATVMTQLRDASASVQVAANEIASGNADLSGRTEQAANNLRETVSAMDAISQSVTESTQSAMQANQQAASASEAARRGGEVVSSVIATMETIEQASGKIGDIISVIDGIAFQTNILALNAAVEAARAGEQGRGFAVVAGEVRNLAQRSAQAAKEIKALIDSTTQSVATGSHYVRMAGESMDDIVSNVASVSEIMEGITLASETQLHGIQGVHLAIGKLDEMVQQNAELVVQSTAAAGALKYQANELADTAGHFRL</sequence>
<dbReference type="GO" id="GO:0004888">
    <property type="term" value="F:transmembrane signaling receptor activity"/>
    <property type="evidence" value="ECO:0007669"/>
    <property type="project" value="TreeGrafter"/>
</dbReference>
<evidence type="ECO:0000256" key="2">
    <source>
        <dbReference type="ARBA" id="ARBA00022475"/>
    </source>
</evidence>
<dbReference type="CDD" id="cd12913">
    <property type="entry name" value="PDC1_MCP_like"/>
    <property type="match status" value="1"/>
</dbReference>
<evidence type="ECO:0000313" key="15">
    <source>
        <dbReference type="Proteomes" id="UP000192900"/>
    </source>
</evidence>
<dbReference type="STRING" id="1891675.B1H58_18505"/>
<dbReference type="InterPro" id="IPR029151">
    <property type="entry name" value="Sensor-like_sf"/>
</dbReference>
<dbReference type="InterPro" id="IPR033479">
    <property type="entry name" value="dCache_1"/>
</dbReference>
<dbReference type="PANTHER" id="PTHR43531">
    <property type="entry name" value="PROTEIN ICFG"/>
    <property type="match status" value="1"/>
</dbReference>
<keyword evidence="6 11" id="KW-0472">Membrane</keyword>
<evidence type="ECO:0000259" key="12">
    <source>
        <dbReference type="PROSITE" id="PS50111"/>
    </source>
</evidence>
<dbReference type="Pfam" id="PF00672">
    <property type="entry name" value="HAMP"/>
    <property type="match status" value="1"/>
</dbReference>
<feature type="domain" description="Methyl-accepting transducer" evidence="12">
    <location>
        <begin position="351"/>
        <end position="580"/>
    </location>
</feature>
<dbReference type="SUPFAM" id="SSF58104">
    <property type="entry name" value="Methyl-accepting chemotaxis protein (MCP) signaling domain"/>
    <property type="match status" value="1"/>
</dbReference>
<dbReference type="PANTHER" id="PTHR43531:SF16">
    <property type="entry name" value="METHYL-ACCEPTING CHEMOTAXIS PROTEIN II"/>
    <property type="match status" value="1"/>
</dbReference>
<keyword evidence="4 11" id="KW-0812">Transmembrane</keyword>
<comment type="similarity">
    <text evidence="8">Belongs to the methyl-accepting chemotaxis (MCP) protein family.</text>
</comment>
<feature type="transmembrane region" description="Helical" evidence="11">
    <location>
        <begin position="273"/>
        <end position="295"/>
    </location>
</feature>
<dbReference type="CDD" id="cd11386">
    <property type="entry name" value="MCP_signal"/>
    <property type="match status" value="1"/>
</dbReference>
<dbReference type="FunFam" id="1.10.287.950:FF:000001">
    <property type="entry name" value="Methyl-accepting chemotaxis sensory transducer"/>
    <property type="match status" value="1"/>
</dbReference>
<keyword evidence="15" id="KW-1185">Reference proteome</keyword>
<dbReference type="OrthoDB" id="2489132at2"/>
<dbReference type="Pfam" id="PF02743">
    <property type="entry name" value="dCache_1"/>
    <property type="match status" value="1"/>
</dbReference>
<gene>
    <name evidence="14" type="ORF">B1H58_18505</name>
</gene>
<keyword evidence="3" id="KW-0145">Chemotaxis</keyword>